<dbReference type="InterPro" id="IPR036388">
    <property type="entry name" value="WH-like_DNA-bd_sf"/>
</dbReference>
<dbReference type="Proteomes" id="UP000033860">
    <property type="component" value="Unassembled WGS sequence"/>
</dbReference>
<organism evidence="8 9">
    <name type="scientific">Candidatus Beckwithbacteria bacterium GW2011_GWB1_47_15</name>
    <dbReference type="NCBI Taxonomy" id="1618371"/>
    <lineage>
        <taxon>Bacteria</taxon>
        <taxon>Candidatus Beckwithiibacteriota</taxon>
    </lineage>
</organism>
<dbReference type="AlphaFoldDB" id="A0A0G1RXY7"/>
<protein>
    <recommendedName>
        <fullName evidence="3 5">Regulatory protein RecX</fullName>
    </recommendedName>
</protein>
<dbReference type="InterPro" id="IPR053926">
    <property type="entry name" value="RecX_HTH_1st"/>
</dbReference>
<evidence type="ECO:0000259" key="6">
    <source>
        <dbReference type="Pfam" id="PF02631"/>
    </source>
</evidence>
<dbReference type="Pfam" id="PF21982">
    <property type="entry name" value="RecX_HTH1"/>
    <property type="match status" value="1"/>
</dbReference>
<dbReference type="HAMAP" id="MF_01114">
    <property type="entry name" value="RecX"/>
    <property type="match status" value="1"/>
</dbReference>
<evidence type="ECO:0000256" key="5">
    <source>
        <dbReference type="HAMAP-Rule" id="MF_01114"/>
    </source>
</evidence>
<evidence type="ECO:0000259" key="7">
    <source>
        <dbReference type="Pfam" id="PF21982"/>
    </source>
</evidence>
<gene>
    <name evidence="5" type="primary">recX</name>
    <name evidence="8" type="ORF">UX85_C0001G0191</name>
</gene>
<evidence type="ECO:0000256" key="1">
    <source>
        <dbReference type="ARBA" id="ARBA00004496"/>
    </source>
</evidence>
<evidence type="ECO:0000256" key="3">
    <source>
        <dbReference type="ARBA" id="ARBA00018111"/>
    </source>
</evidence>
<evidence type="ECO:0000256" key="4">
    <source>
        <dbReference type="ARBA" id="ARBA00022490"/>
    </source>
</evidence>
<keyword evidence="4 5" id="KW-0963">Cytoplasm</keyword>
<dbReference type="GO" id="GO:0005737">
    <property type="term" value="C:cytoplasm"/>
    <property type="evidence" value="ECO:0007669"/>
    <property type="project" value="UniProtKB-SubCell"/>
</dbReference>
<dbReference type="PANTHER" id="PTHR33602:SF1">
    <property type="entry name" value="REGULATORY PROTEIN RECX FAMILY PROTEIN"/>
    <property type="match status" value="1"/>
</dbReference>
<sequence length="153" mass="17458">MTDIREKLTAKALKLLSYRARSVAEIRSRLEKITPDQSLIDGVVNRLKGDGLLDDVSFARWWVKQRQSHRPRGNFGLTVELKKKGISEEIIDQVLPDAAEEKALAKKFISSRVRRLRGLTSLQKRQKISSWLKTRGFTAAAIYSLIDEFSKFG</sequence>
<evidence type="ECO:0000256" key="2">
    <source>
        <dbReference type="ARBA" id="ARBA00009695"/>
    </source>
</evidence>
<accession>A0A0G1RXY7</accession>
<dbReference type="GO" id="GO:0006282">
    <property type="term" value="P:regulation of DNA repair"/>
    <property type="evidence" value="ECO:0007669"/>
    <property type="project" value="UniProtKB-UniRule"/>
</dbReference>
<dbReference type="EMBL" id="LCNT01000001">
    <property type="protein sequence ID" value="KKU61977.1"/>
    <property type="molecule type" value="Genomic_DNA"/>
</dbReference>
<feature type="domain" description="RecX second three-helical" evidence="6">
    <location>
        <begin position="54"/>
        <end position="95"/>
    </location>
</feature>
<name>A0A0G1RXY7_9BACT</name>
<feature type="domain" description="RecX first three-helical" evidence="7">
    <location>
        <begin position="10"/>
        <end position="47"/>
    </location>
</feature>
<evidence type="ECO:0000313" key="9">
    <source>
        <dbReference type="Proteomes" id="UP000033860"/>
    </source>
</evidence>
<dbReference type="InterPro" id="IPR053924">
    <property type="entry name" value="RecX_HTH_2nd"/>
</dbReference>
<dbReference type="Gene3D" id="1.10.10.10">
    <property type="entry name" value="Winged helix-like DNA-binding domain superfamily/Winged helix DNA-binding domain"/>
    <property type="match status" value="2"/>
</dbReference>
<comment type="function">
    <text evidence="5">Modulates RecA activity.</text>
</comment>
<comment type="caution">
    <text evidence="8">The sequence shown here is derived from an EMBL/GenBank/DDBJ whole genome shotgun (WGS) entry which is preliminary data.</text>
</comment>
<dbReference type="PANTHER" id="PTHR33602">
    <property type="entry name" value="REGULATORY PROTEIN RECX FAMILY PROTEIN"/>
    <property type="match status" value="1"/>
</dbReference>
<evidence type="ECO:0000313" key="8">
    <source>
        <dbReference type="EMBL" id="KKU61977.1"/>
    </source>
</evidence>
<dbReference type="InterPro" id="IPR003783">
    <property type="entry name" value="Regulatory_RecX"/>
</dbReference>
<comment type="subcellular location">
    <subcellularLocation>
        <location evidence="1 5">Cytoplasm</location>
    </subcellularLocation>
</comment>
<dbReference type="Pfam" id="PF02631">
    <property type="entry name" value="RecX_HTH2"/>
    <property type="match status" value="1"/>
</dbReference>
<comment type="similarity">
    <text evidence="2 5">Belongs to the RecX family.</text>
</comment>
<reference evidence="8 9" key="1">
    <citation type="journal article" date="2015" name="Nature">
        <title>rRNA introns, odd ribosomes, and small enigmatic genomes across a large radiation of phyla.</title>
        <authorList>
            <person name="Brown C.T."/>
            <person name="Hug L.A."/>
            <person name="Thomas B.C."/>
            <person name="Sharon I."/>
            <person name="Castelle C.J."/>
            <person name="Singh A."/>
            <person name="Wilkins M.J."/>
            <person name="Williams K.H."/>
            <person name="Banfield J.F."/>
        </authorList>
    </citation>
    <scope>NUCLEOTIDE SEQUENCE [LARGE SCALE GENOMIC DNA]</scope>
</reference>
<proteinExistence type="inferred from homology"/>